<dbReference type="EMBL" id="BOOF01000029">
    <property type="protein sequence ID" value="GIH64082.1"/>
    <property type="molecule type" value="Genomic_DNA"/>
</dbReference>
<comment type="caution">
    <text evidence="1">The sequence shown here is derived from an EMBL/GenBank/DDBJ whole genome shotgun (WGS) entry which is preliminary data.</text>
</comment>
<reference evidence="1 2" key="1">
    <citation type="submission" date="2021-01" db="EMBL/GenBank/DDBJ databases">
        <title>Whole genome shotgun sequence of Microbispora siamensis NBRC 104113.</title>
        <authorList>
            <person name="Komaki H."/>
            <person name="Tamura T."/>
        </authorList>
    </citation>
    <scope>NUCLEOTIDE SEQUENCE [LARGE SCALE GENOMIC DNA]</scope>
    <source>
        <strain evidence="1 2">NBRC 104113</strain>
    </source>
</reference>
<organism evidence="1 2">
    <name type="scientific">Microbispora siamensis</name>
    <dbReference type="NCBI Taxonomy" id="564413"/>
    <lineage>
        <taxon>Bacteria</taxon>
        <taxon>Bacillati</taxon>
        <taxon>Actinomycetota</taxon>
        <taxon>Actinomycetes</taxon>
        <taxon>Streptosporangiales</taxon>
        <taxon>Streptosporangiaceae</taxon>
        <taxon>Microbispora</taxon>
    </lineage>
</organism>
<evidence type="ECO:0000313" key="1">
    <source>
        <dbReference type="EMBL" id="GIH64082.1"/>
    </source>
</evidence>
<name>A0ABQ4GRM7_9ACTN</name>
<keyword evidence="2" id="KW-1185">Reference proteome</keyword>
<dbReference type="Proteomes" id="UP000660454">
    <property type="component" value="Unassembled WGS sequence"/>
</dbReference>
<protein>
    <submittedName>
        <fullName evidence="1">Uncharacterized protein</fullName>
    </submittedName>
</protein>
<gene>
    <name evidence="1" type="ORF">Msi02_48990</name>
</gene>
<accession>A0ABQ4GRM7</accession>
<proteinExistence type="predicted"/>
<evidence type="ECO:0000313" key="2">
    <source>
        <dbReference type="Proteomes" id="UP000660454"/>
    </source>
</evidence>
<sequence>MSDEDDTKVHDVSSALEYWPAPPPWGWTAERDPATGAYTPTGIHHGHLAVQVPFPVEVDLDQLVK</sequence>